<dbReference type="Pfam" id="PF11706">
    <property type="entry name" value="zf-CGNR"/>
    <property type="match status" value="1"/>
</dbReference>
<name>A0A7X0HSZ6_9BACI</name>
<dbReference type="InterPro" id="IPR010852">
    <property type="entry name" value="ABATE"/>
</dbReference>
<dbReference type="PANTHER" id="PTHR35525">
    <property type="entry name" value="BLL6575 PROTEIN"/>
    <property type="match status" value="1"/>
</dbReference>
<reference evidence="2 3" key="1">
    <citation type="submission" date="2020-08" db="EMBL/GenBank/DDBJ databases">
        <title>Genomic Encyclopedia of Type Strains, Phase IV (KMG-IV): sequencing the most valuable type-strain genomes for metagenomic binning, comparative biology and taxonomic classification.</title>
        <authorList>
            <person name="Goeker M."/>
        </authorList>
    </citation>
    <scope>NUCLEOTIDE SEQUENCE [LARGE SCALE GENOMIC DNA]</scope>
    <source>
        <strain evidence="2 3">DSM 5391</strain>
    </source>
</reference>
<evidence type="ECO:0000313" key="2">
    <source>
        <dbReference type="EMBL" id="MBB6446287.1"/>
    </source>
</evidence>
<accession>A0A7X0HSZ6</accession>
<sequence>MVDGSKTDLLGSSYLLYDWTQKLKIDVPLESIEANFDHFITLRNLIHQCFQDFAYKREIDPNHLQAVNDFIRQFGIYPQIRPEPTNFPSLSYESKQLNSPLLHHIVQSFFEVISQKKILDRLKPCENDDCVLLFLDKSKNKTRRWCSMTICGNKIKASRFYYRNRHPL</sequence>
<dbReference type="EMBL" id="JACHGK010000010">
    <property type="protein sequence ID" value="MBB6446287.1"/>
    <property type="molecule type" value="Genomic_DNA"/>
</dbReference>
<dbReference type="Gene3D" id="1.10.3300.10">
    <property type="entry name" value="Jann2411-like domain"/>
    <property type="match status" value="1"/>
</dbReference>
<dbReference type="Proteomes" id="UP000531594">
    <property type="component" value="Unassembled WGS sequence"/>
</dbReference>
<proteinExistence type="predicted"/>
<keyword evidence="3" id="KW-1185">Reference proteome</keyword>
<dbReference type="PANTHER" id="PTHR35525:SF3">
    <property type="entry name" value="BLL6575 PROTEIN"/>
    <property type="match status" value="1"/>
</dbReference>
<gene>
    <name evidence="2" type="ORF">HNR53_002944</name>
</gene>
<dbReference type="InterPro" id="IPR023286">
    <property type="entry name" value="ABATE_dom_sf"/>
</dbReference>
<evidence type="ECO:0000313" key="3">
    <source>
        <dbReference type="Proteomes" id="UP000531594"/>
    </source>
</evidence>
<organism evidence="2 3">
    <name type="scientific">Bacillus benzoevorans</name>
    <dbReference type="NCBI Taxonomy" id="1456"/>
    <lineage>
        <taxon>Bacteria</taxon>
        <taxon>Bacillati</taxon>
        <taxon>Bacillota</taxon>
        <taxon>Bacilli</taxon>
        <taxon>Bacillales</taxon>
        <taxon>Bacillaceae</taxon>
        <taxon>Bacillus</taxon>
    </lineage>
</organism>
<dbReference type="SUPFAM" id="SSF160904">
    <property type="entry name" value="Jann2411-like"/>
    <property type="match status" value="1"/>
</dbReference>
<comment type="caution">
    <text evidence="2">The sequence shown here is derived from an EMBL/GenBank/DDBJ whole genome shotgun (WGS) entry which is preliminary data.</text>
</comment>
<evidence type="ECO:0000259" key="1">
    <source>
        <dbReference type="Pfam" id="PF11706"/>
    </source>
</evidence>
<dbReference type="InterPro" id="IPR021005">
    <property type="entry name" value="Znf_CGNR"/>
</dbReference>
<protein>
    <submittedName>
        <fullName evidence="2">Putative RNA-binding Zn ribbon-like protein</fullName>
    </submittedName>
</protein>
<feature type="domain" description="Zinc finger CGNR" evidence="1">
    <location>
        <begin position="121"/>
        <end position="163"/>
    </location>
</feature>
<dbReference type="AlphaFoldDB" id="A0A7X0HSZ6"/>